<reference evidence="1 2" key="1">
    <citation type="submission" date="2024-11" db="EMBL/GenBank/DDBJ databases">
        <title>Chromosome-level genome assembly of the freshwater bivalve Anodonta woodiana.</title>
        <authorList>
            <person name="Chen X."/>
        </authorList>
    </citation>
    <scope>NUCLEOTIDE SEQUENCE [LARGE SCALE GENOMIC DNA]</scope>
    <source>
        <strain evidence="1">MN2024</strain>
        <tissue evidence="1">Gills</tissue>
    </source>
</reference>
<comment type="caution">
    <text evidence="1">The sequence shown here is derived from an EMBL/GenBank/DDBJ whole genome shotgun (WGS) entry which is preliminary data.</text>
</comment>
<organism evidence="1 2">
    <name type="scientific">Sinanodonta woodiana</name>
    <name type="common">Chinese pond mussel</name>
    <name type="synonym">Anodonta woodiana</name>
    <dbReference type="NCBI Taxonomy" id="1069815"/>
    <lineage>
        <taxon>Eukaryota</taxon>
        <taxon>Metazoa</taxon>
        <taxon>Spiralia</taxon>
        <taxon>Lophotrochozoa</taxon>
        <taxon>Mollusca</taxon>
        <taxon>Bivalvia</taxon>
        <taxon>Autobranchia</taxon>
        <taxon>Heteroconchia</taxon>
        <taxon>Palaeoheterodonta</taxon>
        <taxon>Unionida</taxon>
        <taxon>Unionoidea</taxon>
        <taxon>Unionidae</taxon>
        <taxon>Unioninae</taxon>
        <taxon>Sinanodonta</taxon>
    </lineage>
</organism>
<keyword evidence="2" id="KW-1185">Reference proteome</keyword>
<protein>
    <submittedName>
        <fullName evidence="1">Uncharacterized protein</fullName>
    </submittedName>
</protein>
<evidence type="ECO:0000313" key="1">
    <source>
        <dbReference type="EMBL" id="KAL3866724.1"/>
    </source>
</evidence>
<evidence type="ECO:0000313" key="2">
    <source>
        <dbReference type="Proteomes" id="UP001634394"/>
    </source>
</evidence>
<sequence length="219" mass="25023">MRPKGPRNLEFVLDESQFPDKFLRKNIHVGSTRHIVLATEKQLEVLVRAKIWYQLFSIHAFVKNDEYEPKQLPLAFDFEAAFLCVYQGVPIHGCAFHLGMVLPFLSAEHIAPMIPLLCSRVDYVESTWTKTLHSQLTRGLCSGWHRKISAKAGKASLPFFVLVSLLYDESNSVETQIQLKTNLQMQARLFSVWEEYQNGVISSSKLLKRCSSIHGPTME</sequence>
<dbReference type="Proteomes" id="UP001634394">
    <property type="component" value="Unassembled WGS sequence"/>
</dbReference>
<dbReference type="EMBL" id="JBJQND010000009">
    <property type="protein sequence ID" value="KAL3866724.1"/>
    <property type="molecule type" value="Genomic_DNA"/>
</dbReference>
<proteinExistence type="predicted"/>
<gene>
    <name evidence="1" type="ORF">ACJMK2_044005</name>
</gene>
<dbReference type="AlphaFoldDB" id="A0ABD3VYP5"/>
<name>A0ABD3VYP5_SINWO</name>
<accession>A0ABD3VYP5</accession>